<dbReference type="PROSITE" id="PS00211">
    <property type="entry name" value="ABC_TRANSPORTER_1"/>
    <property type="match status" value="1"/>
</dbReference>
<name>A0ABW2SP35_9ACTO</name>
<reference evidence="7" key="1">
    <citation type="journal article" date="2019" name="Int. J. Syst. Evol. Microbiol.">
        <title>The Global Catalogue of Microorganisms (GCM) 10K type strain sequencing project: providing services to taxonomists for standard genome sequencing and annotation.</title>
        <authorList>
            <consortium name="The Broad Institute Genomics Platform"/>
            <consortium name="The Broad Institute Genome Sequencing Center for Infectious Disease"/>
            <person name="Wu L."/>
            <person name="Ma J."/>
        </authorList>
    </citation>
    <scope>NUCLEOTIDE SEQUENCE [LARGE SCALE GENOMIC DNA]</scope>
    <source>
        <strain evidence="7">CCUG 56698</strain>
    </source>
</reference>
<comment type="caution">
    <text evidence="6">The sequence shown here is derived from an EMBL/GenBank/DDBJ whole genome shotgun (WGS) entry which is preliminary data.</text>
</comment>
<dbReference type="SUPFAM" id="SSF52540">
    <property type="entry name" value="P-loop containing nucleoside triphosphate hydrolases"/>
    <property type="match status" value="1"/>
</dbReference>
<evidence type="ECO:0000256" key="2">
    <source>
        <dbReference type="ARBA" id="ARBA00022741"/>
    </source>
</evidence>
<evidence type="ECO:0000256" key="3">
    <source>
        <dbReference type="ARBA" id="ARBA00022840"/>
    </source>
</evidence>
<dbReference type="InterPro" id="IPR017911">
    <property type="entry name" value="MacB-like_ATP-bd"/>
</dbReference>
<protein>
    <submittedName>
        <fullName evidence="6">ABC transporter ATP-binding protein</fullName>
    </submittedName>
</protein>
<sequence>MTDPDLIAYARGQASAQNPAPTGAPAPLPDGSGIAVAGLVKQYRRGQQTVTALAGVDLALPRGAQVAIMGPSGSGKTTLLHCIAGILRPTSGSIVIEGAQIAGLSEKALSALRLARFGFVFQDGQLLPELSAAENVALPLMLAGRPRAEATGRAQQVMAMLGIVELGPHRPGQLSGGQAQRVAIARALVARPQVVFADEPTGALDQTTGHEVMSVLTGACRATGATLLLVTHDPGVASWFPQVIRVQDGRVLAAGAPVAPQAPAPQRSPQMTQQTSSPSSGSTHPRGAAR</sequence>
<keyword evidence="7" id="KW-1185">Reference proteome</keyword>
<dbReference type="InterPro" id="IPR017871">
    <property type="entry name" value="ABC_transporter-like_CS"/>
</dbReference>
<dbReference type="CDD" id="cd03255">
    <property type="entry name" value="ABC_MJ0796_LolCDE_FtsE"/>
    <property type="match status" value="1"/>
</dbReference>
<dbReference type="Proteomes" id="UP001596527">
    <property type="component" value="Unassembled WGS sequence"/>
</dbReference>
<dbReference type="Gene3D" id="3.40.50.300">
    <property type="entry name" value="P-loop containing nucleotide triphosphate hydrolases"/>
    <property type="match status" value="1"/>
</dbReference>
<feature type="domain" description="ABC transporter" evidence="5">
    <location>
        <begin position="34"/>
        <end position="273"/>
    </location>
</feature>
<dbReference type="PANTHER" id="PTHR24220">
    <property type="entry name" value="IMPORT ATP-BINDING PROTEIN"/>
    <property type="match status" value="1"/>
</dbReference>
<dbReference type="InterPro" id="IPR003593">
    <property type="entry name" value="AAA+_ATPase"/>
</dbReference>
<keyword evidence="2" id="KW-0547">Nucleotide-binding</keyword>
<keyword evidence="1" id="KW-0813">Transport</keyword>
<evidence type="ECO:0000256" key="4">
    <source>
        <dbReference type="SAM" id="MobiDB-lite"/>
    </source>
</evidence>
<dbReference type="SMART" id="SM00382">
    <property type="entry name" value="AAA"/>
    <property type="match status" value="1"/>
</dbReference>
<dbReference type="RefSeq" id="WP_380975614.1">
    <property type="nucleotide sequence ID" value="NZ_JBHTEF010000001.1"/>
</dbReference>
<evidence type="ECO:0000313" key="7">
    <source>
        <dbReference type="Proteomes" id="UP001596527"/>
    </source>
</evidence>
<dbReference type="PROSITE" id="PS50893">
    <property type="entry name" value="ABC_TRANSPORTER_2"/>
    <property type="match status" value="1"/>
</dbReference>
<dbReference type="InterPro" id="IPR027417">
    <property type="entry name" value="P-loop_NTPase"/>
</dbReference>
<accession>A0ABW2SP35</accession>
<organism evidence="6 7">
    <name type="scientific">Schaalia naturae</name>
    <dbReference type="NCBI Taxonomy" id="635203"/>
    <lineage>
        <taxon>Bacteria</taxon>
        <taxon>Bacillati</taxon>
        <taxon>Actinomycetota</taxon>
        <taxon>Actinomycetes</taxon>
        <taxon>Actinomycetales</taxon>
        <taxon>Actinomycetaceae</taxon>
        <taxon>Schaalia</taxon>
    </lineage>
</organism>
<feature type="region of interest" description="Disordered" evidence="4">
    <location>
        <begin position="256"/>
        <end position="290"/>
    </location>
</feature>
<dbReference type="InterPro" id="IPR003439">
    <property type="entry name" value="ABC_transporter-like_ATP-bd"/>
</dbReference>
<dbReference type="InterPro" id="IPR015854">
    <property type="entry name" value="ABC_transpr_LolD-like"/>
</dbReference>
<dbReference type="Pfam" id="PF00005">
    <property type="entry name" value="ABC_tran"/>
    <property type="match status" value="1"/>
</dbReference>
<gene>
    <name evidence="6" type="ORF">ACFQWG_11965</name>
</gene>
<proteinExistence type="predicted"/>
<keyword evidence="3 6" id="KW-0067">ATP-binding</keyword>
<evidence type="ECO:0000259" key="5">
    <source>
        <dbReference type="PROSITE" id="PS50893"/>
    </source>
</evidence>
<evidence type="ECO:0000256" key="1">
    <source>
        <dbReference type="ARBA" id="ARBA00022448"/>
    </source>
</evidence>
<evidence type="ECO:0000313" key="6">
    <source>
        <dbReference type="EMBL" id="MFC7581911.1"/>
    </source>
</evidence>
<dbReference type="EMBL" id="JBHTEF010000001">
    <property type="protein sequence ID" value="MFC7581911.1"/>
    <property type="molecule type" value="Genomic_DNA"/>
</dbReference>
<dbReference type="GO" id="GO:0005524">
    <property type="term" value="F:ATP binding"/>
    <property type="evidence" value="ECO:0007669"/>
    <property type="project" value="UniProtKB-KW"/>
</dbReference>
<dbReference type="PANTHER" id="PTHR24220:SF685">
    <property type="entry name" value="ABC TRANSPORTER RELATED"/>
    <property type="match status" value="1"/>
</dbReference>